<dbReference type="PANTHER" id="PTHR43072:SF23">
    <property type="entry name" value="UPF0039 PROTEIN C11D3.02C"/>
    <property type="match status" value="1"/>
</dbReference>
<accession>A0A173LM55</accession>
<dbReference type="PROSITE" id="PS51186">
    <property type="entry name" value="GNAT"/>
    <property type="match status" value="1"/>
</dbReference>
<evidence type="ECO:0000313" key="6">
    <source>
        <dbReference type="EMBL" id="ANI92377.1"/>
    </source>
</evidence>
<evidence type="ECO:0000259" key="5">
    <source>
        <dbReference type="PROSITE" id="PS51186"/>
    </source>
</evidence>
<dbReference type="Proteomes" id="UP000186104">
    <property type="component" value="Chromosome"/>
</dbReference>
<dbReference type="InterPro" id="IPR000182">
    <property type="entry name" value="GNAT_dom"/>
</dbReference>
<organism evidence="6 7">
    <name type="scientific">Dietzia timorensis</name>
    <dbReference type="NCBI Taxonomy" id="499555"/>
    <lineage>
        <taxon>Bacteria</taxon>
        <taxon>Bacillati</taxon>
        <taxon>Actinomycetota</taxon>
        <taxon>Actinomycetes</taxon>
        <taxon>Mycobacteriales</taxon>
        <taxon>Dietziaceae</taxon>
        <taxon>Dietzia</taxon>
    </lineage>
</organism>
<sequence length="181" mass="20378">MRIEDRVQIHDATADHVAAIAAIYNDAVENTTAIWNDQTVDQDNRARWLVERTNAGFPVLVCSSPINEYEVLGYATYSQWRPFDGYRHTVEHSVYVRSDQHGKGIGTMLMERLIERAQQSGVHVMVAGIDASNSASIALHEKLGFEIVGRMPQVGVKFGRWLDLAFLQRTLEGRETPLPRA</sequence>
<dbReference type="KEGG" id="dtm:BJL86_1600"/>
<evidence type="ECO:0000256" key="4">
    <source>
        <dbReference type="ARBA" id="ARBA00051334"/>
    </source>
</evidence>
<evidence type="ECO:0000313" key="7">
    <source>
        <dbReference type="Proteomes" id="UP000186104"/>
    </source>
</evidence>
<comment type="catalytic activity">
    <reaction evidence="3">
        <text>L-methionine sulfoximine + acetyl-CoA = N-acetyl-L-methionine sulfoximine + CoA + H(+)</text>
        <dbReference type="Rhea" id="RHEA:47660"/>
        <dbReference type="ChEBI" id="CHEBI:15378"/>
        <dbReference type="ChEBI" id="CHEBI:57287"/>
        <dbReference type="ChEBI" id="CHEBI:57288"/>
        <dbReference type="ChEBI" id="CHEBI:87826"/>
        <dbReference type="ChEBI" id="CHEBI:87827"/>
    </reaction>
</comment>
<feature type="domain" description="N-acetyltransferase" evidence="5">
    <location>
        <begin position="7"/>
        <end position="163"/>
    </location>
</feature>
<protein>
    <submittedName>
        <fullName evidence="6">N-acyltransferase YncA</fullName>
    </submittedName>
</protein>
<reference evidence="6 7" key="1">
    <citation type="submission" date="2016-06" db="EMBL/GenBank/DDBJ databases">
        <title>Complete genome sequence of a saline-alkali tolerant type strain Dietzia timorensis ID05-A0528T.</title>
        <authorList>
            <person name="Wu X."/>
        </authorList>
    </citation>
    <scope>NUCLEOTIDE SEQUENCE [LARGE SCALE GENOMIC DNA]</scope>
    <source>
        <strain evidence="6 7">ID05-A0528</strain>
    </source>
</reference>
<proteinExistence type="predicted"/>
<keyword evidence="1 6" id="KW-0808">Transferase</keyword>
<dbReference type="EMBL" id="CP015961">
    <property type="protein sequence ID" value="ANI92377.1"/>
    <property type="molecule type" value="Genomic_DNA"/>
</dbReference>
<keyword evidence="2 6" id="KW-0012">Acyltransferase</keyword>
<dbReference type="CDD" id="cd04301">
    <property type="entry name" value="NAT_SF"/>
    <property type="match status" value="1"/>
</dbReference>
<comment type="catalytic activity">
    <reaction evidence="4">
        <text>L-methionine sulfone + acetyl-CoA = N-acetyl-L-methionine sulfone + CoA + H(+)</text>
        <dbReference type="Rhea" id="RHEA:47656"/>
        <dbReference type="ChEBI" id="CHEBI:15378"/>
        <dbReference type="ChEBI" id="CHEBI:57287"/>
        <dbReference type="ChEBI" id="CHEBI:57288"/>
        <dbReference type="ChEBI" id="CHEBI:87824"/>
        <dbReference type="ChEBI" id="CHEBI:87825"/>
    </reaction>
</comment>
<dbReference type="STRING" id="499555.BJL86_1600"/>
<dbReference type="OrthoDB" id="3173333at2"/>
<dbReference type="SUPFAM" id="SSF55729">
    <property type="entry name" value="Acyl-CoA N-acyltransferases (Nat)"/>
    <property type="match status" value="1"/>
</dbReference>
<dbReference type="GO" id="GO:0016747">
    <property type="term" value="F:acyltransferase activity, transferring groups other than amino-acyl groups"/>
    <property type="evidence" value="ECO:0007669"/>
    <property type="project" value="InterPro"/>
</dbReference>
<dbReference type="PANTHER" id="PTHR43072">
    <property type="entry name" value="N-ACETYLTRANSFERASE"/>
    <property type="match status" value="1"/>
</dbReference>
<evidence type="ECO:0000256" key="1">
    <source>
        <dbReference type="ARBA" id="ARBA00022679"/>
    </source>
</evidence>
<dbReference type="RefSeq" id="WP_156515177.1">
    <property type="nucleotide sequence ID" value="NZ_CP015961.1"/>
</dbReference>
<gene>
    <name evidence="6" type="ORF">BJL86_1600</name>
</gene>
<dbReference type="FunFam" id="3.40.630.30:FF:000026">
    <property type="entry name" value="Phosphinothricin acetyltransferase"/>
    <property type="match status" value="1"/>
</dbReference>
<dbReference type="Pfam" id="PF00583">
    <property type="entry name" value="Acetyltransf_1"/>
    <property type="match status" value="1"/>
</dbReference>
<evidence type="ECO:0000256" key="2">
    <source>
        <dbReference type="ARBA" id="ARBA00023315"/>
    </source>
</evidence>
<dbReference type="AlphaFoldDB" id="A0A173LM55"/>
<keyword evidence="7" id="KW-1185">Reference proteome</keyword>
<dbReference type="Gene3D" id="3.40.630.30">
    <property type="match status" value="1"/>
</dbReference>
<name>A0A173LM55_9ACTN</name>
<evidence type="ECO:0000256" key="3">
    <source>
        <dbReference type="ARBA" id="ARBA00050603"/>
    </source>
</evidence>
<dbReference type="InterPro" id="IPR016181">
    <property type="entry name" value="Acyl_CoA_acyltransferase"/>
</dbReference>